<dbReference type="PANTHER" id="PTHR23333:SF20">
    <property type="entry name" value="NSFL1 COFACTOR P47"/>
    <property type="match status" value="1"/>
</dbReference>
<dbReference type="GO" id="GO:0005634">
    <property type="term" value="C:nucleus"/>
    <property type="evidence" value="ECO:0007669"/>
    <property type="project" value="TreeGrafter"/>
</dbReference>
<dbReference type="InterPro" id="IPR012989">
    <property type="entry name" value="SEP_domain"/>
</dbReference>
<dbReference type="InterPro" id="IPR001012">
    <property type="entry name" value="UBX_dom"/>
</dbReference>
<dbReference type="Gene3D" id="3.30.420.210">
    <property type="entry name" value="SEP domain"/>
    <property type="match status" value="1"/>
</dbReference>
<evidence type="ECO:0000259" key="3">
    <source>
        <dbReference type="PROSITE" id="PS51399"/>
    </source>
</evidence>
<dbReference type="AlphaFoldDB" id="A0A8J6CC99"/>
<dbReference type="SMART" id="SM00553">
    <property type="entry name" value="SEP"/>
    <property type="match status" value="1"/>
</dbReference>
<feature type="region of interest" description="Disordered" evidence="1">
    <location>
        <begin position="225"/>
        <end position="308"/>
    </location>
</feature>
<gene>
    <name evidence="4" type="ORF">KFE25_012113</name>
</gene>
<dbReference type="PROSITE" id="PS51399">
    <property type="entry name" value="SEP"/>
    <property type="match status" value="1"/>
</dbReference>
<feature type="domain" description="UBX" evidence="2">
    <location>
        <begin position="305"/>
        <end position="381"/>
    </location>
</feature>
<dbReference type="InterPro" id="IPR029071">
    <property type="entry name" value="Ubiquitin-like_domsf"/>
</dbReference>
<dbReference type="Pfam" id="PF00789">
    <property type="entry name" value="UBX"/>
    <property type="match status" value="1"/>
</dbReference>
<protein>
    <recommendedName>
        <fullName evidence="6">NSFL1 cofactor p47</fullName>
    </recommendedName>
</protein>
<dbReference type="GO" id="GO:0000045">
    <property type="term" value="P:autophagosome assembly"/>
    <property type="evidence" value="ECO:0007669"/>
    <property type="project" value="TreeGrafter"/>
</dbReference>
<dbReference type="Pfam" id="PF14555">
    <property type="entry name" value="UBA_4"/>
    <property type="match status" value="1"/>
</dbReference>
<dbReference type="SUPFAM" id="SSF54236">
    <property type="entry name" value="Ubiquitin-like"/>
    <property type="match status" value="1"/>
</dbReference>
<dbReference type="Gene3D" id="1.10.8.10">
    <property type="entry name" value="DNA helicase RuvA subunit, C-terminal domain"/>
    <property type="match status" value="1"/>
</dbReference>
<evidence type="ECO:0008006" key="6">
    <source>
        <dbReference type="Google" id="ProtNLM"/>
    </source>
</evidence>
<dbReference type="OrthoDB" id="25887at2759"/>
<comment type="caution">
    <text evidence="4">The sequence shown here is derived from an EMBL/GenBank/DDBJ whole genome shotgun (WGS) entry which is preliminary data.</text>
</comment>
<organism evidence="4 5">
    <name type="scientific">Diacronema lutheri</name>
    <name type="common">Unicellular marine alga</name>
    <name type="synonym">Monochrysis lutheri</name>
    <dbReference type="NCBI Taxonomy" id="2081491"/>
    <lineage>
        <taxon>Eukaryota</taxon>
        <taxon>Haptista</taxon>
        <taxon>Haptophyta</taxon>
        <taxon>Pavlovophyceae</taxon>
        <taxon>Pavlovales</taxon>
        <taxon>Pavlovaceae</taxon>
        <taxon>Diacronema</taxon>
    </lineage>
</organism>
<dbReference type="EMBL" id="JAGTXO010000021">
    <property type="protein sequence ID" value="KAG8462293.1"/>
    <property type="molecule type" value="Genomic_DNA"/>
</dbReference>
<dbReference type="GO" id="GO:0043130">
    <property type="term" value="F:ubiquitin binding"/>
    <property type="evidence" value="ECO:0007669"/>
    <property type="project" value="TreeGrafter"/>
</dbReference>
<evidence type="ECO:0000313" key="5">
    <source>
        <dbReference type="Proteomes" id="UP000751190"/>
    </source>
</evidence>
<feature type="compositionally biased region" description="Low complexity" evidence="1">
    <location>
        <begin position="285"/>
        <end position="294"/>
    </location>
</feature>
<evidence type="ECO:0000259" key="2">
    <source>
        <dbReference type="PROSITE" id="PS50033"/>
    </source>
</evidence>
<dbReference type="PROSITE" id="PS50033">
    <property type="entry name" value="UBX"/>
    <property type="match status" value="1"/>
</dbReference>
<dbReference type="GO" id="GO:0031468">
    <property type="term" value="P:nuclear membrane reassembly"/>
    <property type="evidence" value="ECO:0007669"/>
    <property type="project" value="TreeGrafter"/>
</dbReference>
<dbReference type="CDD" id="cd01770">
    <property type="entry name" value="UBX_UBXN2"/>
    <property type="match status" value="1"/>
</dbReference>
<dbReference type="CDD" id="cd14348">
    <property type="entry name" value="UBA_p47"/>
    <property type="match status" value="1"/>
</dbReference>
<reference evidence="4" key="1">
    <citation type="submission" date="2021-05" db="EMBL/GenBank/DDBJ databases">
        <title>The genome of the haptophyte Pavlova lutheri (Diacronema luteri, Pavlovales) - a model for lipid biosynthesis in eukaryotic algae.</title>
        <authorList>
            <person name="Hulatt C.J."/>
            <person name="Posewitz M.C."/>
        </authorList>
    </citation>
    <scope>NUCLEOTIDE SEQUENCE</scope>
    <source>
        <strain evidence="4">NIVA-4/92</strain>
    </source>
</reference>
<dbReference type="InterPro" id="IPR036241">
    <property type="entry name" value="NSFL1C_SEP_dom_sf"/>
</dbReference>
<dbReference type="GO" id="GO:0007030">
    <property type="term" value="P:Golgi organization"/>
    <property type="evidence" value="ECO:0007669"/>
    <property type="project" value="TreeGrafter"/>
</dbReference>
<proteinExistence type="predicted"/>
<feature type="compositionally biased region" description="Acidic residues" evidence="1">
    <location>
        <begin position="49"/>
        <end position="71"/>
    </location>
</feature>
<feature type="compositionally biased region" description="Basic and acidic residues" evidence="1">
    <location>
        <begin position="72"/>
        <end position="82"/>
    </location>
</feature>
<feature type="region of interest" description="Disordered" evidence="1">
    <location>
        <begin position="43"/>
        <end position="90"/>
    </location>
</feature>
<feature type="compositionally biased region" description="Low complexity" evidence="1">
    <location>
        <begin position="139"/>
        <end position="151"/>
    </location>
</feature>
<sequence>MDEHAQSAAVASFIEATGADHEVARFLLESSRWDVQLALSTFFEAGGGDGDDDDDDDDDDGGDADADDAEDALGREPKDEAGGARSAIPLAQRLLDSAEAVAPPARDATRAAPRPSAALRAFQGAGYSLAGGLVEPAAGAPAAHGAAGASADDSTPELRTRSVRLTFWRDGFTVDDGPLRDPKSDESKRFLQSLEHKVLPPELRQLDEHGRPVRVEIQLADHRHRAYEPPPKPRFSPFGGEGRTLGGAAGAGAGGSGDGCGGGASDADGVDRAPAGPLPSPSPAPATRDANAARAPPPAAPVLDENAPTTTLQLRLADGTRLRMRLNLRHTVRELHDFVSAAVAGTRDRQRLLAGFPPKPLELMDQTIEEAGLQGAAISQQLV</sequence>
<dbReference type="GO" id="GO:0043161">
    <property type="term" value="P:proteasome-mediated ubiquitin-dependent protein catabolic process"/>
    <property type="evidence" value="ECO:0007669"/>
    <property type="project" value="TreeGrafter"/>
</dbReference>
<dbReference type="InterPro" id="IPR009060">
    <property type="entry name" value="UBA-like_sf"/>
</dbReference>
<dbReference type="GO" id="GO:0061025">
    <property type="term" value="P:membrane fusion"/>
    <property type="evidence" value="ECO:0007669"/>
    <property type="project" value="TreeGrafter"/>
</dbReference>
<keyword evidence="5" id="KW-1185">Reference proteome</keyword>
<name>A0A8J6CC99_DIALT</name>
<accession>A0A8J6CC99</accession>
<evidence type="ECO:0000256" key="1">
    <source>
        <dbReference type="SAM" id="MobiDB-lite"/>
    </source>
</evidence>
<feature type="compositionally biased region" description="Gly residues" evidence="1">
    <location>
        <begin position="239"/>
        <end position="264"/>
    </location>
</feature>
<dbReference type="SUPFAM" id="SSF46934">
    <property type="entry name" value="UBA-like"/>
    <property type="match status" value="1"/>
</dbReference>
<dbReference type="SMART" id="SM00166">
    <property type="entry name" value="UBX"/>
    <property type="match status" value="1"/>
</dbReference>
<feature type="domain" description="SEP" evidence="3">
    <location>
        <begin position="160"/>
        <end position="228"/>
    </location>
</feature>
<feature type="region of interest" description="Disordered" evidence="1">
    <location>
        <begin position="139"/>
        <end position="158"/>
    </location>
</feature>
<dbReference type="Pfam" id="PF08059">
    <property type="entry name" value="SEP"/>
    <property type="match status" value="1"/>
</dbReference>
<dbReference type="SUPFAM" id="SSF102848">
    <property type="entry name" value="NSFL1 (p97 ATPase) cofactor p47, SEP domain"/>
    <property type="match status" value="1"/>
</dbReference>
<evidence type="ECO:0000313" key="4">
    <source>
        <dbReference type="EMBL" id="KAG8462293.1"/>
    </source>
</evidence>
<dbReference type="PANTHER" id="PTHR23333">
    <property type="entry name" value="UBX DOMAIN CONTAINING PROTEIN"/>
    <property type="match status" value="1"/>
</dbReference>
<dbReference type="Proteomes" id="UP000751190">
    <property type="component" value="Unassembled WGS sequence"/>
</dbReference>
<dbReference type="Gene3D" id="3.10.20.90">
    <property type="entry name" value="Phosphatidylinositol 3-kinase Catalytic Subunit, Chain A, domain 1"/>
    <property type="match status" value="1"/>
</dbReference>
<dbReference type="GO" id="GO:0005829">
    <property type="term" value="C:cytosol"/>
    <property type="evidence" value="ECO:0007669"/>
    <property type="project" value="TreeGrafter"/>
</dbReference>